<dbReference type="InterPro" id="IPR004320">
    <property type="entry name" value="BPS1_pln"/>
</dbReference>
<organism evidence="1 2">
    <name type="scientific">Punica granatum</name>
    <name type="common">Pomegranate</name>
    <dbReference type="NCBI Taxonomy" id="22663"/>
    <lineage>
        <taxon>Eukaryota</taxon>
        <taxon>Viridiplantae</taxon>
        <taxon>Streptophyta</taxon>
        <taxon>Embryophyta</taxon>
        <taxon>Tracheophyta</taxon>
        <taxon>Spermatophyta</taxon>
        <taxon>Magnoliopsida</taxon>
        <taxon>eudicotyledons</taxon>
        <taxon>Gunneridae</taxon>
        <taxon>Pentapetalae</taxon>
        <taxon>rosids</taxon>
        <taxon>malvids</taxon>
        <taxon>Myrtales</taxon>
        <taxon>Lythraceae</taxon>
        <taxon>Punica</taxon>
    </lineage>
</organism>
<proteinExistence type="predicted"/>
<evidence type="ECO:0000313" key="2">
    <source>
        <dbReference type="Proteomes" id="UP000233551"/>
    </source>
</evidence>
<gene>
    <name evidence="1" type="ORF">CRG98_024433</name>
</gene>
<dbReference type="EMBL" id="PGOL01001723">
    <property type="protein sequence ID" value="PKI55142.1"/>
    <property type="molecule type" value="Genomic_DNA"/>
</dbReference>
<dbReference type="PANTHER" id="PTHR33070:SF115">
    <property type="entry name" value="T23E18.15"/>
    <property type="match status" value="1"/>
</dbReference>
<comment type="caution">
    <text evidence="1">The sequence shown here is derived from an EMBL/GenBank/DDBJ whole genome shotgun (WGS) entry which is preliminary data.</text>
</comment>
<protein>
    <submittedName>
        <fullName evidence="1">Uncharacterized protein</fullName>
    </submittedName>
</protein>
<sequence>MAAKIHIRSNSLPSRTHPVTNNVEEQLLRLRSSEAASTSSSAASVCQKLGCLKDLYDSINDWLQLSRTQQVLSNQNHRKCVEDLLDGSLRILDVCGTLRDVLLQMKGCIQELASSFRRKRGSESGLASEVESYTLLRKKMRKLISKICDSLNKMEKQNILKKAAEEEDEAALNAKTRSNGWSMISKIISTKRVSCETAADANELEDLDHELLALKFSKVNSVQVGNVLKRAEALESVIQETEEILECLFRCLVKTRVSLLNIISH</sequence>
<evidence type="ECO:0000313" key="1">
    <source>
        <dbReference type="EMBL" id="PKI55142.1"/>
    </source>
</evidence>
<dbReference type="GO" id="GO:0048367">
    <property type="term" value="P:shoot system development"/>
    <property type="evidence" value="ECO:0007669"/>
    <property type="project" value="InterPro"/>
</dbReference>
<reference evidence="1 2" key="1">
    <citation type="submission" date="2017-11" db="EMBL/GenBank/DDBJ databases">
        <title>De-novo sequencing of pomegranate (Punica granatum L.) genome.</title>
        <authorList>
            <person name="Akparov Z."/>
            <person name="Amiraslanov A."/>
            <person name="Hajiyeva S."/>
            <person name="Abbasov M."/>
            <person name="Kaur K."/>
            <person name="Hamwieh A."/>
            <person name="Solovyev V."/>
            <person name="Salamov A."/>
            <person name="Braich B."/>
            <person name="Kosarev P."/>
            <person name="Mahmoud A."/>
            <person name="Hajiyev E."/>
            <person name="Babayeva S."/>
            <person name="Izzatullayeva V."/>
            <person name="Mammadov A."/>
            <person name="Mammadov A."/>
            <person name="Sharifova S."/>
            <person name="Ojaghi J."/>
            <person name="Eynullazada K."/>
            <person name="Bayramov B."/>
            <person name="Abdulazimova A."/>
            <person name="Shahmuradov I."/>
        </authorList>
    </citation>
    <scope>NUCLEOTIDE SEQUENCE [LARGE SCALE GENOMIC DNA]</scope>
    <source>
        <strain evidence="2">cv. AG2017</strain>
        <tissue evidence="1">Leaf</tissue>
    </source>
</reference>
<dbReference type="Proteomes" id="UP000233551">
    <property type="component" value="Unassembled WGS sequence"/>
</dbReference>
<name>A0A2I0JFU6_PUNGR</name>
<dbReference type="PANTHER" id="PTHR33070">
    <property type="entry name" value="OS06G0725500 PROTEIN"/>
    <property type="match status" value="1"/>
</dbReference>
<dbReference type="Pfam" id="PF03087">
    <property type="entry name" value="BPS1"/>
    <property type="match status" value="2"/>
</dbReference>
<keyword evidence="2" id="KW-1185">Reference proteome</keyword>
<dbReference type="AlphaFoldDB" id="A0A2I0JFU6"/>
<dbReference type="STRING" id="22663.A0A2I0JFU6"/>
<dbReference type="GO" id="GO:0048364">
    <property type="term" value="P:root development"/>
    <property type="evidence" value="ECO:0007669"/>
    <property type="project" value="InterPro"/>
</dbReference>
<accession>A0A2I0JFU6</accession>